<protein>
    <submittedName>
        <fullName evidence="1">Uncharacterized protein</fullName>
    </submittedName>
</protein>
<dbReference type="EMBL" id="JBBPBN010000017">
    <property type="protein sequence ID" value="KAK9020017.1"/>
    <property type="molecule type" value="Genomic_DNA"/>
</dbReference>
<keyword evidence="2" id="KW-1185">Reference proteome</keyword>
<evidence type="ECO:0000313" key="2">
    <source>
        <dbReference type="Proteomes" id="UP001396334"/>
    </source>
</evidence>
<gene>
    <name evidence="1" type="ORF">V6N11_054515</name>
</gene>
<dbReference type="Proteomes" id="UP001396334">
    <property type="component" value="Unassembled WGS sequence"/>
</dbReference>
<reference evidence="1 2" key="1">
    <citation type="journal article" date="2024" name="G3 (Bethesda)">
        <title>Genome assembly of Hibiscus sabdariffa L. provides insights into metabolisms of medicinal natural products.</title>
        <authorList>
            <person name="Kim T."/>
        </authorList>
    </citation>
    <scope>NUCLEOTIDE SEQUENCE [LARGE SCALE GENOMIC DNA]</scope>
    <source>
        <strain evidence="1">TK-2024</strain>
        <tissue evidence="1">Old leaves</tissue>
    </source>
</reference>
<sequence length="100" mass="11418">MRKWCSIPYQGYLTCTTLTPCANGVLPHTKAEPRLSHMQNVISHDNSSFTIEIGLVSKIRLCMDEHQMVWAGRMSEGSRTEGPSYETEVRRLVFGEKRQC</sequence>
<organism evidence="1 2">
    <name type="scientific">Hibiscus sabdariffa</name>
    <name type="common">roselle</name>
    <dbReference type="NCBI Taxonomy" id="183260"/>
    <lineage>
        <taxon>Eukaryota</taxon>
        <taxon>Viridiplantae</taxon>
        <taxon>Streptophyta</taxon>
        <taxon>Embryophyta</taxon>
        <taxon>Tracheophyta</taxon>
        <taxon>Spermatophyta</taxon>
        <taxon>Magnoliopsida</taxon>
        <taxon>eudicotyledons</taxon>
        <taxon>Gunneridae</taxon>
        <taxon>Pentapetalae</taxon>
        <taxon>rosids</taxon>
        <taxon>malvids</taxon>
        <taxon>Malvales</taxon>
        <taxon>Malvaceae</taxon>
        <taxon>Malvoideae</taxon>
        <taxon>Hibiscus</taxon>
    </lineage>
</organism>
<evidence type="ECO:0000313" key="1">
    <source>
        <dbReference type="EMBL" id="KAK9020017.1"/>
    </source>
</evidence>
<proteinExistence type="predicted"/>
<accession>A0ABR2S508</accession>
<comment type="caution">
    <text evidence="1">The sequence shown here is derived from an EMBL/GenBank/DDBJ whole genome shotgun (WGS) entry which is preliminary data.</text>
</comment>
<name>A0ABR2S508_9ROSI</name>